<sequence>MNKSNLDNRTITIQRTFDAPLALVWKAWTQAEHIAQWWSPKGIITKVVEHNFTVGGKWKYIMPMPNGQEFIAEGEYLEIEEHKRIVSLANFKPMTEGVEIQAFFKANGDKTDFTFNVVHPTEAYKIQQEKMGIMNGWGSVFDRLDALLKNQINNT</sequence>
<proteinExistence type="inferred from homology"/>
<dbReference type="Proteomes" id="UP000667650">
    <property type="component" value="Unassembled WGS sequence"/>
</dbReference>
<dbReference type="EMBL" id="JAAABI010000003">
    <property type="protein sequence ID" value="NAY92297.1"/>
    <property type="molecule type" value="Genomic_DNA"/>
</dbReference>
<protein>
    <submittedName>
        <fullName evidence="3">Activator of HSP90 ATPase</fullName>
    </submittedName>
</protein>
<name>A0A964TCF5_9FLAO</name>
<organism evidence="3 4">
    <name type="scientific">Flagellimonas ochracea</name>
    <dbReference type="NCBI Taxonomy" id="2696472"/>
    <lineage>
        <taxon>Bacteria</taxon>
        <taxon>Pseudomonadati</taxon>
        <taxon>Bacteroidota</taxon>
        <taxon>Flavobacteriia</taxon>
        <taxon>Flavobacteriales</taxon>
        <taxon>Flavobacteriaceae</taxon>
        <taxon>Flagellimonas</taxon>
    </lineage>
</organism>
<evidence type="ECO:0000313" key="3">
    <source>
        <dbReference type="EMBL" id="NAY92297.1"/>
    </source>
</evidence>
<keyword evidence="4" id="KW-1185">Reference proteome</keyword>
<gene>
    <name evidence="3" type="ORF">GTQ34_10235</name>
</gene>
<dbReference type="RefSeq" id="WP_166523722.1">
    <property type="nucleotide sequence ID" value="NZ_JAAABI010000003.1"/>
</dbReference>
<dbReference type="Pfam" id="PF08327">
    <property type="entry name" value="AHSA1"/>
    <property type="match status" value="1"/>
</dbReference>
<comment type="similarity">
    <text evidence="1">Belongs to the AHA1 family.</text>
</comment>
<dbReference type="InterPro" id="IPR013538">
    <property type="entry name" value="ASHA1/2-like_C"/>
</dbReference>
<dbReference type="AlphaFoldDB" id="A0A964TCF5"/>
<feature type="domain" description="Activator of Hsp90 ATPase homologue 1/2-like C-terminal" evidence="2">
    <location>
        <begin position="18"/>
        <end position="149"/>
    </location>
</feature>
<dbReference type="Gene3D" id="3.30.530.20">
    <property type="match status" value="1"/>
</dbReference>
<comment type="caution">
    <text evidence="3">The sequence shown here is derived from an EMBL/GenBank/DDBJ whole genome shotgun (WGS) entry which is preliminary data.</text>
</comment>
<evidence type="ECO:0000256" key="1">
    <source>
        <dbReference type="ARBA" id="ARBA00006817"/>
    </source>
</evidence>
<evidence type="ECO:0000259" key="2">
    <source>
        <dbReference type="Pfam" id="PF08327"/>
    </source>
</evidence>
<evidence type="ECO:0000313" key="4">
    <source>
        <dbReference type="Proteomes" id="UP000667650"/>
    </source>
</evidence>
<accession>A0A964TCF5</accession>
<reference evidence="3" key="1">
    <citation type="submission" date="2020-01" db="EMBL/GenBank/DDBJ databases">
        <title>Muricauda ochracea sp. nov., isolated from a tidal flat of Garorim bay in Korea.</title>
        <authorList>
            <person name="Kim D."/>
            <person name="Yoo Y."/>
            <person name="Kim J.-J."/>
        </authorList>
    </citation>
    <scope>NUCLEOTIDE SEQUENCE</scope>
    <source>
        <strain evidence="3">JGD-17</strain>
    </source>
</reference>
<dbReference type="InterPro" id="IPR023393">
    <property type="entry name" value="START-like_dom_sf"/>
</dbReference>
<dbReference type="SUPFAM" id="SSF55961">
    <property type="entry name" value="Bet v1-like"/>
    <property type="match status" value="1"/>
</dbReference>